<gene>
    <name evidence="4" type="primary">rplF</name>
    <name evidence="8" type="ORF">Theth_0729</name>
</gene>
<keyword evidence="4 6" id="KW-0694">RNA-binding</keyword>
<accession>F7YY07</accession>
<dbReference type="PANTHER" id="PTHR11655">
    <property type="entry name" value="60S/50S RIBOSOMAL PROTEIN L6/L9"/>
    <property type="match status" value="1"/>
</dbReference>
<organism evidence="8 9">
    <name type="scientific">Pseudothermotoga thermarum DSM 5069</name>
    <dbReference type="NCBI Taxonomy" id="688269"/>
    <lineage>
        <taxon>Bacteria</taxon>
        <taxon>Thermotogati</taxon>
        <taxon>Thermotogota</taxon>
        <taxon>Thermotogae</taxon>
        <taxon>Thermotogales</taxon>
        <taxon>Thermotogaceae</taxon>
        <taxon>Pseudothermotoga</taxon>
    </lineage>
</organism>
<dbReference type="FunFam" id="3.90.930.12:FF:000001">
    <property type="entry name" value="50S ribosomal protein L6"/>
    <property type="match status" value="1"/>
</dbReference>
<evidence type="ECO:0000313" key="8">
    <source>
        <dbReference type="EMBL" id="AEH50814.1"/>
    </source>
</evidence>
<dbReference type="KEGG" id="tta:Theth_0729"/>
<dbReference type="Pfam" id="PF00347">
    <property type="entry name" value="Ribosomal_L6"/>
    <property type="match status" value="2"/>
</dbReference>
<protein>
    <recommendedName>
        <fullName evidence="4">Large ribosomal subunit protein uL6</fullName>
    </recommendedName>
</protein>
<dbReference type="SUPFAM" id="SSF56053">
    <property type="entry name" value="Ribosomal protein L6"/>
    <property type="match status" value="2"/>
</dbReference>
<evidence type="ECO:0000256" key="1">
    <source>
        <dbReference type="ARBA" id="ARBA00009356"/>
    </source>
</evidence>
<evidence type="ECO:0000259" key="7">
    <source>
        <dbReference type="Pfam" id="PF00347"/>
    </source>
</evidence>
<dbReference type="InterPro" id="IPR000702">
    <property type="entry name" value="Ribosomal_uL6-like"/>
</dbReference>
<evidence type="ECO:0000256" key="2">
    <source>
        <dbReference type="ARBA" id="ARBA00022980"/>
    </source>
</evidence>
<keyword evidence="4 6" id="KW-0699">rRNA-binding</keyword>
<dbReference type="eggNOG" id="COG0097">
    <property type="taxonomic scope" value="Bacteria"/>
</dbReference>
<sequence length="184" mass="20525">MSKLAKRPIVIPPNVQVQLIENKVIVKGPKGTLEQTLSPYVVVSVEDGKIYVKQNEAALVRRSMRKTLKMHQGTYWALIRNMVIGVTQGYEKQLEIVGVGYRAQVQGKKLTLQVGYTHPVVMEVPEGLSVETPTPTSIIVRGADKQKVGQFAAEIRKVREPNVYTGKGIMYKGEVIRRKEGKKA</sequence>
<dbReference type="InterPro" id="IPR036789">
    <property type="entry name" value="Ribosomal_uL6-like_a/b-dom_sf"/>
</dbReference>
<evidence type="ECO:0000256" key="5">
    <source>
        <dbReference type="RuleBase" id="RU003869"/>
    </source>
</evidence>
<dbReference type="NCBIfam" id="TIGR03654">
    <property type="entry name" value="L6_bact"/>
    <property type="match status" value="1"/>
</dbReference>
<dbReference type="PATRIC" id="fig|688269.3.peg.753"/>
<dbReference type="GO" id="GO:0002181">
    <property type="term" value="P:cytoplasmic translation"/>
    <property type="evidence" value="ECO:0007669"/>
    <property type="project" value="TreeGrafter"/>
</dbReference>
<evidence type="ECO:0000256" key="3">
    <source>
        <dbReference type="ARBA" id="ARBA00023274"/>
    </source>
</evidence>
<dbReference type="GO" id="GO:0022625">
    <property type="term" value="C:cytosolic large ribosomal subunit"/>
    <property type="evidence" value="ECO:0007669"/>
    <property type="project" value="UniProtKB-UniRule"/>
</dbReference>
<dbReference type="PIRSF" id="PIRSF002162">
    <property type="entry name" value="Ribosomal_L6"/>
    <property type="match status" value="1"/>
</dbReference>
<feature type="domain" description="Large ribosomal subunit protein uL6 alpha-beta" evidence="7">
    <location>
        <begin position="97"/>
        <end position="171"/>
    </location>
</feature>
<reference evidence="8 9" key="1">
    <citation type="submission" date="2010-11" db="EMBL/GenBank/DDBJ databases">
        <title>The complete genome of Thermotoga thermarum DSM 5069.</title>
        <authorList>
            <consortium name="US DOE Joint Genome Institute (JGI-PGF)"/>
            <person name="Lucas S."/>
            <person name="Copeland A."/>
            <person name="Lapidus A."/>
            <person name="Bruce D."/>
            <person name="Goodwin L."/>
            <person name="Pitluck S."/>
            <person name="Kyrpides N."/>
            <person name="Mavromatis K."/>
            <person name="Ivanova N."/>
            <person name="Zeytun A."/>
            <person name="Brettin T."/>
            <person name="Detter J.C."/>
            <person name="Tapia R."/>
            <person name="Han C."/>
            <person name="Land M."/>
            <person name="Hauser L."/>
            <person name="Markowitz V."/>
            <person name="Cheng J.-F."/>
            <person name="Hugenholtz P."/>
            <person name="Woyke T."/>
            <person name="Wu D."/>
            <person name="Spring S."/>
            <person name="Schroeder M."/>
            <person name="Brambilla E."/>
            <person name="Klenk H.-P."/>
            <person name="Eisen J.A."/>
        </authorList>
    </citation>
    <scope>NUCLEOTIDE SEQUENCE [LARGE SCALE GENOMIC DNA]</scope>
    <source>
        <strain evidence="8 9">DSM 5069</strain>
    </source>
</reference>
<dbReference type="AlphaFoldDB" id="F7YY07"/>
<dbReference type="STRING" id="688269.Theth_0729"/>
<dbReference type="HAMAP" id="MF_01365_B">
    <property type="entry name" value="Ribosomal_uL6_B"/>
    <property type="match status" value="1"/>
</dbReference>
<keyword evidence="2 4" id="KW-0689">Ribosomal protein</keyword>
<comment type="similarity">
    <text evidence="1 4 5">Belongs to the universal ribosomal protein uL6 family.</text>
</comment>
<dbReference type="InterPro" id="IPR019906">
    <property type="entry name" value="Ribosomal_uL6_bac-type"/>
</dbReference>
<dbReference type="HOGENOM" id="CLU_065464_1_2_0"/>
<dbReference type="Proteomes" id="UP000006804">
    <property type="component" value="Chromosome"/>
</dbReference>
<dbReference type="RefSeq" id="WP_013932036.1">
    <property type="nucleotide sequence ID" value="NC_015707.1"/>
</dbReference>
<dbReference type="GO" id="GO:0003735">
    <property type="term" value="F:structural constituent of ribosome"/>
    <property type="evidence" value="ECO:0007669"/>
    <property type="project" value="UniProtKB-UniRule"/>
</dbReference>
<dbReference type="PRINTS" id="PR00059">
    <property type="entry name" value="RIBOSOMALL6"/>
</dbReference>
<proteinExistence type="inferred from homology"/>
<evidence type="ECO:0000256" key="4">
    <source>
        <dbReference type="HAMAP-Rule" id="MF_01365"/>
    </source>
</evidence>
<feature type="domain" description="Large ribosomal subunit protein uL6 alpha-beta" evidence="7">
    <location>
        <begin position="11"/>
        <end position="89"/>
    </location>
</feature>
<dbReference type="InterPro" id="IPR020040">
    <property type="entry name" value="Ribosomal_uL6_a/b-dom"/>
</dbReference>
<comment type="subunit">
    <text evidence="4">Part of the 50S ribosomal subunit.</text>
</comment>
<dbReference type="EMBL" id="CP002351">
    <property type="protein sequence ID" value="AEH50814.1"/>
    <property type="molecule type" value="Genomic_DNA"/>
</dbReference>
<dbReference type="OrthoDB" id="9805007at2"/>
<evidence type="ECO:0000256" key="6">
    <source>
        <dbReference type="RuleBase" id="RU003870"/>
    </source>
</evidence>
<comment type="function">
    <text evidence="4 6">This protein binds to the 23S rRNA, and is important in its secondary structure. It is located near the subunit interface in the base of the L7/L12 stalk, and near the tRNA binding site of the peptidyltransferase center.</text>
</comment>
<dbReference type="PANTHER" id="PTHR11655:SF14">
    <property type="entry name" value="LARGE RIBOSOMAL SUBUNIT PROTEIN UL6M"/>
    <property type="match status" value="1"/>
</dbReference>
<evidence type="ECO:0000313" key="9">
    <source>
        <dbReference type="Proteomes" id="UP000006804"/>
    </source>
</evidence>
<dbReference type="GO" id="GO:0019843">
    <property type="term" value="F:rRNA binding"/>
    <property type="evidence" value="ECO:0007669"/>
    <property type="project" value="UniProtKB-UniRule"/>
</dbReference>
<name>F7YY07_9THEM</name>
<keyword evidence="9" id="KW-1185">Reference proteome</keyword>
<dbReference type="Gene3D" id="3.90.930.12">
    <property type="entry name" value="Ribosomal protein L6, alpha-beta domain"/>
    <property type="match status" value="2"/>
</dbReference>
<keyword evidence="3 4" id="KW-0687">Ribonucleoprotein</keyword>